<dbReference type="PANTHER" id="PTHR16017:SF0">
    <property type="entry name" value="WD REPEAT-CONTAINING PROTEIN 70"/>
    <property type="match status" value="1"/>
</dbReference>
<reference evidence="5" key="1">
    <citation type="submission" date="2021-01" db="EMBL/GenBank/DDBJ databases">
        <authorList>
            <person name="Corre E."/>
            <person name="Pelletier E."/>
            <person name="Niang G."/>
            <person name="Scheremetjew M."/>
            <person name="Finn R."/>
            <person name="Kale V."/>
            <person name="Holt S."/>
            <person name="Cochrane G."/>
            <person name="Meng A."/>
            <person name="Brown T."/>
            <person name="Cohen L."/>
        </authorList>
    </citation>
    <scope>NUCLEOTIDE SEQUENCE</scope>
    <source>
        <strain evidence="5">WS</strain>
    </source>
</reference>
<keyword evidence="1 3" id="KW-0853">WD repeat</keyword>
<dbReference type="InterPro" id="IPR015943">
    <property type="entry name" value="WD40/YVTN_repeat-like_dom_sf"/>
</dbReference>
<protein>
    <recommendedName>
        <fullName evidence="6">Guanine nucleotide-binding protein subunit beta-like protein</fullName>
    </recommendedName>
</protein>
<dbReference type="Gene3D" id="2.130.10.10">
    <property type="entry name" value="YVTN repeat-like/Quinoprotein amine dehydrogenase"/>
    <property type="match status" value="2"/>
</dbReference>
<feature type="region of interest" description="Disordered" evidence="4">
    <location>
        <begin position="596"/>
        <end position="638"/>
    </location>
</feature>
<evidence type="ECO:0000256" key="1">
    <source>
        <dbReference type="ARBA" id="ARBA00022574"/>
    </source>
</evidence>
<evidence type="ECO:0008006" key="6">
    <source>
        <dbReference type="Google" id="ProtNLM"/>
    </source>
</evidence>
<feature type="compositionally biased region" description="Basic and acidic residues" evidence="4">
    <location>
        <begin position="54"/>
        <end position="71"/>
    </location>
</feature>
<dbReference type="Pfam" id="PF00400">
    <property type="entry name" value="WD40"/>
    <property type="match status" value="1"/>
</dbReference>
<dbReference type="GO" id="GO:0005634">
    <property type="term" value="C:nucleus"/>
    <property type="evidence" value="ECO:0007669"/>
    <property type="project" value="TreeGrafter"/>
</dbReference>
<dbReference type="InterPro" id="IPR001680">
    <property type="entry name" value="WD40_rpt"/>
</dbReference>
<dbReference type="PROSITE" id="PS50082">
    <property type="entry name" value="WD_REPEATS_2"/>
    <property type="match status" value="1"/>
</dbReference>
<gene>
    <name evidence="5" type="ORF">PCOS0759_LOCUS5289</name>
</gene>
<organism evidence="5">
    <name type="scientific">Percolomonas cosmopolitus</name>
    <dbReference type="NCBI Taxonomy" id="63605"/>
    <lineage>
        <taxon>Eukaryota</taxon>
        <taxon>Discoba</taxon>
        <taxon>Heterolobosea</taxon>
        <taxon>Tetramitia</taxon>
        <taxon>Eutetramitia</taxon>
        <taxon>Percolomonadidae</taxon>
        <taxon>Percolomonas</taxon>
    </lineage>
</organism>
<dbReference type="PROSITE" id="PS50294">
    <property type="entry name" value="WD_REPEATS_REGION"/>
    <property type="match status" value="1"/>
</dbReference>
<evidence type="ECO:0000256" key="2">
    <source>
        <dbReference type="ARBA" id="ARBA00022737"/>
    </source>
</evidence>
<dbReference type="InterPro" id="IPR036322">
    <property type="entry name" value="WD40_repeat_dom_sf"/>
</dbReference>
<dbReference type="SMART" id="SM00320">
    <property type="entry name" value="WD40"/>
    <property type="match status" value="4"/>
</dbReference>
<sequence>MKHQNFLSSLSLKKKKSSSSSKSKVPRYSRDDEHSSSSMYSKGKRSGSLTRMGQETDRKKVSLRTESKPVEEAGAMIQYDDDEEEEDDVHRDHDAQANVINTAITSASAASEPQKIPIKNHVTIIERPKPISALSIDQKSQKIAIGDHAFSMRLFDLREMDMHLRPYRELDNWLGSYKINDVQWNNNAELILVIPDSKQPKLFTAEGQDKGIFAAGDMYLVEKARTKGHTAAVKCGQWHPWKHTVCMTGSLDGTVRLWNSAGRFRSGCDQVIKVRSGRKNFDPIYSCAFTTRVGDLIACGTGSGSVVLYPSNGPYTKSSGCCDTVAKNAASRFGTREHSIISLQFSQDGHTLAARSLDHKLLIFDIRQFNAPVQTFHDLPCNYEETDVIFSPNDQFIVSGTSGSVEDSTESNGNLVLVDKNSMQIVHNAPLDDAHGGLIRMCWPQNVNQLFVTTSAGELIGYYDEDMGSTKGILKPLSKGYKKKALKGHSHTEVILNPLQMESEMSQKLREKRKEDRQFAPKAERRSGPGFGGQLGTSQIGSTLKKLGVGISQEELRENPRDAILKYAKEAEENPRYVTQAYKDTQPKAILDYESAYREHDEQLKKDQMRAREAEARARFNTPPTKKRRFNDEGSSER</sequence>
<evidence type="ECO:0000256" key="4">
    <source>
        <dbReference type="SAM" id="MobiDB-lite"/>
    </source>
</evidence>
<feature type="repeat" description="WD" evidence="3">
    <location>
        <begin position="226"/>
        <end position="259"/>
    </location>
</feature>
<evidence type="ECO:0000256" key="3">
    <source>
        <dbReference type="PROSITE-ProRule" id="PRU00221"/>
    </source>
</evidence>
<dbReference type="AlphaFoldDB" id="A0A7S1PHC5"/>
<feature type="region of interest" description="Disordered" evidence="4">
    <location>
        <begin position="1"/>
        <end position="90"/>
    </location>
</feature>
<feature type="compositionally biased region" description="Basic and acidic residues" evidence="4">
    <location>
        <begin position="596"/>
        <end position="618"/>
    </location>
</feature>
<dbReference type="InterPro" id="IPR051858">
    <property type="entry name" value="WD_repeat_GAD-1"/>
</dbReference>
<feature type="compositionally biased region" description="Basic and acidic residues" evidence="4">
    <location>
        <begin position="505"/>
        <end position="527"/>
    </location>
</feature>
<accession>A0A7S1PHC5</accession>
<dbReference type="GO" id="GO:0035861">
    <property type="term" value="C:site of double-strand break"/>
    <property type="evidence" value="ECO:0007669"/>
    <property type="project" value="TreeGrafter"/>
</dbReference>
<dbReference type="EMBL" id="HBGD01006376">
    <property type="protein sequence ID" value="CAD9082049.1"/>
    <property type="molecule type" value="Transcribed_RNA"/>
</dbReference>
<proteinExistence type="predicted"/>
<feature type="region of interest" description="Disordered" evidence="4">
    <location>
        <begin position="505"/>
        <end position="539"/>
    </location>
</feature>
<dbReference type="PANTHER" id="PTHR16017">
    <property type="entry name" value="GASTRULATION DEFECTIVE PROTEIN 1-RELATED"/>
    <property type="match status" value="1"/>
</dbReference>
<evidence type="ECO:0000313" key="5">
    <source>
        <dbReference type="EMBL" id="CAD9082049.1"/>
    </source>
</evidence>
<dbReference type="SUPFAM" id="SSF50978">
    <property type="entry name" value="WD40 repeat-like"/>
    <property type="match status" value="1"/>
</dbReference>
<keyword evidence="2" id="KW-0677">Repeat</keyword>
<name>A0A7S1PHC5_9EUKA</name>